<feature type="region of interest" description="Disordered" evidence="8">
    <location>
        <begin position="433"/>
        <end position="498"/>
    </location>
</feature>
<dbReference type="InterPro" id="IPR036955">
    <property type="entry name" value="AP2/ERF_dom_sf"/>
</dbReference>
<dbReference type="InterPro" id="IPR001471">
    <property type="entry name" value="AP2/ERF_dom"/>
</dbReference>
<gene>
    <name evidence="10" type="primary">LOC112278487</name>
</gene>
<comment type="subcellular location">
    <subcellularLocation>
        <location evidence="1">Nucleus</location>
    </subcellularLocation>
</comment>
<keyword evidence="5" id="KW-0804">Transcription</keyword>
<dbReference type="GO" id="GO:0003677">
    <property type="term" value="F:DNA binding"/>
    <property type="evidence" value="ECO:0007669"/>
    <property type="project" value="UniProtKB-KW"/>
</dbReference>
<dbReference type="EMBL" id="ABEU02000027">
    <property type="status" value="NOT_ANNOTATED_CDS"/>
    <property type="molecule type" value="Genomic_DNA"/>
</dbReference>
<sequence>MWTPTGNRQSDNISKMEDGANNRTKTRRRVINQVRVFAGTVKWSYLEMEDDLKCRFWNFFSGNKSKCNNKNCPTCYPKPVETTESSHFRDGRISTLLQKIRTWPRLGSRRIRNHTAQGAQQPQPGQSPLPGRMKAASFPAKHRDLSRARFLPRFKKFESIREESDYSGSTRAENQLPKASESLYTLPVVEVDIGGNDTESTSVEDLSKYSYSFGSDMSFGNRDDSMAKDQSMSRDIPSTMIQNIDPPRNTGQDTHPTSASSAEVSESAGPTFQSRGYAVPFQGSSLGPTTPSPAGSSEVADSLRTTYDHGWHTQTTDQIESPVPEPCALHVEKIPQPRYNGVRWKAKKWTSEIRPTGAKRTVWLGTYNTEEEAASAYDAGIYYYNKPRNYNFPDSETYLPRLNPSMDDRAQLNFIKTQARLIAQKRAKIMAEHTAVPRRNSHPSEFNPRTPDTPSSEAGPADSRPGMGEPSRSSSIFTSLKRVLSGDSGFSKTSRRKY</sequence>
<keyword evidence="3" id="KW-0238">DNA-binding</keyword>
<evidence type="ECO:0000256" key="7">
    <source>
        <dbReference type="ARBA" id="ARBA00024343"/>
    </source>
</evidence>
<evidence type="ECO:0000256" key="3">
    <source>
        <dbReference type="ARBA" id="ARBA00023125"/>
    </source>
</evidence>
<accession>A9TNY5</accession>
<proteinExistence type="inferred from homology"/>
<evidence type="ECO:0000256" key="4">
    <source>
        <dbReference type="ARBA" id="ARBA00023159"/>
    </source>
</evidence>
<protein>
    <recommendedName>
        <fullName evidence="9">AP2/ERF domain-containing protein</fullName>
    </recommendedName>
</protein>
<dbReference type="EnsemblPlants" id="Pp3c27_5350V3.3">
    <property type="protein sequence ID" value="PAC:32951780.CDS.1"/>
    <property type="gene ID" value="Pp3c27_5350"/>
</dbReference>
<feature type="compositionally biased region" description="Low complexity" evidence="8">
    <location>
        <begin position="116"/>
        <end position="126"/>
    </location>
</feature>
<reference evidence="10 11" key="1">
    <citation type="journal article" date="2008" name="Science">
        <title>The Physcomitrella genome reveals evolutionary insights into the conquest of land by plants.</title>
        <authorList>
            <person name="Rensing S."/>
            <person name="Lang D."/>
            <person name="Zimmer A."/>
            <person name="Terry A."/>
            <person name="Salamov A."/>
            <person name="Shapiro H."/>
            <person name="Nishiyama T."/>
            <person name="Perroud P.-F."/>
            <person name="Lindquist E."/>
            <person name="Kamisugi Y."/>
            <person name="Tanahashi T."/>
            <person name="Sakakibara K."/>
            <person name="Fujita T."/>
            <person name="Oishi K."/>
            <person name="Shin-I T."/>
            <person name="Kuroki Y."/>
            <person name="Toyoda A."/>
            <person name="Suzuki Y."/>
            <person name="Hashimoto A."/>
            <person name="Yamaguchi K."/>
            <person name="Sugano A."/>
            <person name="Kohara Y."/>
            <person name="Fujiyama A."/>
            <person name="Anterola A."/>
            <person name="Aoki S."/>
            <person name="Ashton N."/>
            <person name="Barbazuk W.B."/>
            <person name="Barker E."/>
            <person name="Bennetzen J."/>
            <person name="Bezanilla M."/>
            <person name="Blankenship R."/>
            <person name="Cho S.H."/>
            <person name="Dutcher S."/>
            <person name="Estelle M."/>
            <person name="Fawcett J.A."/>
            <person name="Gundlach H."/>
            <person name="Hanada K."/>
            <person name="Heyl A."/>
            <person name="Hicks K.A."/>
            <person name="Hugh J."/>
            <person name="Lohr M."/>
            <person name="Mayer K."/>
            <person name="Melkozernov A."/>
            <person name="Murata T."/>
            <person name="Nelson D."/>
            <person name="Pils B."/>
            <person name="Prigge M."/>
            <person name="Reiss B."/>
            <person name="Renner T."/>
            <person name="Rombauts S."/>
            <person name="Rushton P."/>
            <person name="Sanderfoot A."/>
            <person name="Schween G."/>
            <person name="Shiu S.-H."/>
            <person name="Stueber K."/>
            <person name="Theodoulou F.L."/>
            <person name="Tu H."/>
            <person name="Van de Peer Y."/>
            <person name="Verrier P.J."/>
            <person name="Waters E."/>
            <person name="Wood A."/>
            <person name="Yang L."/>
            <person name="Cove D."/>
            <person name="Cuming A."/>
            <person name="Hasebe M."/>
            <person name="Lucas S."/>
            <person name="Mishler D.B."/>
            <person name="Reski R."/>
            <person name="Grigoriev I."/>
            <person name="Quatrano R.S."/>
            <person name="Boore J.L."/>
        </authorList>
    </citation>
    <scope>NUCLEOTIDE SEQUENCE [LARGE SCALE GENOMIC DNA]</scope>
    <source>
        <strain evidence="10 11">cv. Gransden 2004</strain>
    </source>
</reference>
<keyword evidence="2" id="KW-0805">Transcription regulation</keyword>
<reference evidence="10" key="3">
    <citation type="submission" date="2020-12" db="UniProtKB">
        <authorList>
            <consortium name="EnsemblPlants"/>
        </authorList>
    </citation>
    <scope>IDENTIFICATION</scope>
</reference>
<evidence type="ECO:0000256" key="8">
    <source>
        <dbReference type="SAM" id="MobiDB-lite"/>
    </source>
</evidence>
<feature type="compositionally biased region" description="Polar residues" evidence="8">
    <location>
        <begin position="282"/>
        <end position="295"/>
    </location>
</feature>
<dbReference type="SMART" id="SM00380">
    <property type="entry name" value="AP2"/>
    <property type="match status" value="1"/>
</dbReference>
<organism evidence="10 11">
    <name type="scientific">Physcomitrium patens</name>
    <name type="common">Spreading-leaved earth moss</name>
    <name type="synonym">Physcomitrella patens</name>
    <dbReference type="NCBI Taxonomy" id="3218"/>
    <lineage>
        <taxon>Eukaryota</taxon>
        <taxon>Viridiplantae</taxon>
        <taxon>Streptophyta</taxon>
        <taxon>Embryophyta</taxon>
        <taxon>Bryophyta</taxon>
        <taxon>Bryophytina</taxon>
        <taxon>Bryopsida</taxon>
        <taxon>Funariidae</taxon>
        <taxon>Funariales</taxon>
        <taxon>Funariaceae</taxon>
        <taxon>Physcomitrium</taxon>
    </lineage>
</organism>
<dbReference type="GO" id="GO:0003700">
    <property type="term" value="F:DNA-binding transcription factor activity"/>
    <property type="evidence" value="ECO:0007669"/>
    <property type="project" value="InterPro"/>
</dbReference>
<dbReference type="HOGENOM" id="CLU_545634_0_0_1"/>
<evidence type="ECO:0000256" key="6">
    <source>
        <dbReference type="ARBA" id="ARBA00023242"/>
    </source>
</evidence>
<dbReference type="InterPro" id="IPR016177">
    <property type="entry name" value="DNA-bd_dom_sf"/>
</dbReference>
<evidence type="ECO:0000259" key="9">
    <source>
        <dbReference type="PROSITE" id="PS51032"/>
    </source>
</evidence>
<feature type="compositionally biased region" description="Polar residues" evidence="8">
    <location>
        <begin position="1"/>
        <end position="13"/>
    </location>
</feature>
<dbReference type="GO" id="GO:0005634">
    <property type="term" value="C:nucleus"/>
    <property type="evidence" value="ECO:0007669"/>
    <property type="project" value="UniProtKB-SubCell"/>
</dbReference>
<dbReference type="Gramene" id="Pp3c27_5350V3.2">
    <property type="protein sequence ID" value="PAC:32951779.CDS.1"/>
    <property type="gene ID" value="Pp3c27_5350"/>
</dbReference>
<dbReference type="PANTHER" id="PTHR31839">
    <property type="entry name" value="DEHYDRATION-RESPONSIVE ELEMENT-BINDING PROTEIN 1D"/>
    <property type="match status" value="1"/>
</dbReference>
<dbReference type="OrthoDB" id="568096at2759"/>
<dbReference type="PANTHER" id="PTHR31839:SF2">
    <property type="entry name" value="DEHYDRATION-RESPONSIVE ELEMENT-BINDING PROTEIN 1D"/>
    <property type="match status" value="1"/>
</dbReference>
<evidence type="ECO:0000256" key="2">
    <source>
        <dbReference type="ARBA" id="ARBA00023015"/>
    </source>
</evidence>
<evidence type="ECO:0000313" key="11">
    <source>
        <dbReference type="Proteomes" id="UP000006727"/>
    </source>
</evidence>
<keyword evidence="11" id="KW-1185">Reference proteome</keyword>
<dbReference type="Gramene" id="Pp3c27_5350V3.3">
    <property type="protein sequence ID" value="PAC:32951780.CDS.1"/>
    <property type="gene ID" value="Pp3c27_5350"/>
</dbReference>
<keyword evidence="6" id="KW-0539">Nucleus</keyword>
<evidence type="ECO:0000256" key="1">
    <source>
        <dbReference type="ARBA" id="ARBA00004123"/>
    </source>
</evidence>
<dbReference type="EnsemblPlants" id="Pp3c27_5350V3.2">
    <property type="protein sequence ID" value="PAC:32951779.CDS.1"/>
    <property type="gene ID" value="Pp3c27_5350"/>
</dbReference>
<feature type="domain" description="AP2/ERF" evidence="9">
    <location>
        <begin position="338"/>
        <end position="400"/>
    </location>
</feature>
<feature type="region of interest" description="Disordered" evidence="8">
    <location>
        <begin position="238"/>
        <end position="300"/>
    </location>
</feature>
<dbReference type="InterPro" id="IPR045277">
    <property type="entry name" value="DRE1A-I"/>
</dbReference>
<keyword evidence="4" id="KW-0010">Activator</keyword>
<comment type="similarity">
    <text evidence="7">Belongs to the AP2/ERF transcription factor family. ERF subfamily.</text>
</comment>
<feature type="compositionally biased region" description="Low complexity" evidence="8">
    <location>
        <begin position="258"/>
        <end position="268"/>
    </location>
</feature>
<reference evidence="10 11" key="2">
    <citation type="journal article" date="2018" name="Plant J.">
        <title>The Physcomitrella patens chromosome-scale assembly reveals moss genome structure and evolution.</title>
        <authorList>
            <person name="Lang D."/>
            <person name="Ullrich K.K."/>
            <person name="Murat F."/>
            <person name="Fuchs J."/>
            <person name="Jenkins J."/>
            <person name="Haas F.B."/>
            <person name="Piednoel M."/>
            <person name="Gundlach H."/>
            <person name="Van Bel M."/>
            <person name="Meyberg R."/>
            <person name="Vives C."/>
            <person name="Morata J."/>
            <person name="Symeonidi A."/>
            <person name="Hiss M."/>
            <person name="Muchero W."/>
            <person name="Kamisugi Y."/>
            <person name="Saleh O."/>
            <person name="Blanc G."/>
            <person name="Decker E.L."/>
            <person name="van Gessel N."/>
            <person name="Grimwood J."/>
            <person name="Hayes R.D."/>
            <person name="Graham S.W."/>
            <person name="Gunter L.E."/>
            <person name="McDaniel S.F."/>
            <person name="Hoernstein S.N.W."/>
            <person name="Larsson A."/>
            <person name="Li F.W."/>
            <person name="Perroud P.F."/>
            <person name="Phillips J."/>
            <person name="Ranjan P."/>
            <person name="Rokshar D.S."/>
            <person name="Rothfels C.J."/>
            <person name="Schneider L."/>
            <person name="Shu S."/>
            <person name="Stevenson D.W."/>
            <person name="Thummler F."/>
            <person name="Tillich M."/>
            <person name="Villarreal Aguilar J.C."/>
            <person name="Widiez T."/>
            <person name="Wong G.K."/>
            <person name="Wymore A."/>
            <person name="Zhang Y."/>
            <person name="Zimmer A.D."/>
            <person name="Quatrano R.S."/>
            <person name="Mayer K.F.X."/>
            <person name="Goodstein D."/>
            <person name="Casacuberta J.M."/>
            <person name="Vandepoele K."/>
            <person name="Reski R."/>
            <person name="Cuming A.C."/>
            <person name="Tuskan G.A."/>
            <person name="Maumus F."/>
            <person name="Salse J."/>
            <person name="Schmutz J."/>
            <person name="Rensing S.A."/>
        </authorList>
    </citation>
    <scope>NUCLEOTIDE SEQUENCE [LARGE SCALE GENOMIC DNA]</scope>
    <source>
        <strain evidence="10 11">cv. Gransden 2004</strain>
    </source>
</reference>
<feature type="region of interest" description="Disordered" evidence="8">
    <location>
        <begin position="114"/>
        <end position="134"/>
    </location>
</feature>
<dbReference type="Pfam" id="PF00847">
    <property type="entry name" value="AP2"/>
    <property type="match status" value="1"/>
</dbReference>
<evidence type="ECO:0000313" key="10">
    <source>
        <dbReference type="EnsemblPlants" id="PAC:32951779.CDS.1"/>
    </source>
</evidence>
<dbReference type="SUPFAM" id="SSF54171">
    <property type="entry name" value="DNA-binding domain"/>
    <property type="match status" value="1"/>
</dbReference>
<name>A9TNY5_PHYPA</name>
<dbReference type="Proteomes" id="UP000006727">
    <property type="component" value="Chromosome 27"/>
</dbReference>
<dbReference type="PROSITE" id="PS51032">
    <property type="entry name" value="AP2_ERF"/>
    <property type="match status" value="1"/>
</dbReference>
<dbReference type="CDD" id="cd00018">
    <property type="entry name" value="AP2"/>
    <property type="match status" value="1"/>
</dbReference>
<feature type="region of interest" description="Disordered" evidence="8">
    <location>
        <begin position="1"/>
        <end position="26"/>
    </location>
</feature>
<dbReference type="AlphaFoldDB" id="A9TNY5"/>
<evidence type="ECO:0000256" key="5">
    <source>
        <dbReference type="ARBA" id="ARBA00023163"/>
    </source>
</evidence>
<dbReference type="Gene3D" id="3.30.730.10">
    <property type="entry name" value="AP2/ERF domain"/>
    <property type="match status" value="1"/>
</dbReference>